<comment type="caution">
    <text evidence="2">The sequence shown here is derived from an EMBL/GenBank/DDBJ whole genome shotgun (WGS) entry which is preliminary data.</text>
</comment>
<evidence type="ECO:0000256" key="1">
    <source>
        <dbReference type="SAM" id="Phobius"/>
    </source>
</evidence>
<keyword evidence="1" id="KW-0472">Membrane</keyword>
<protein>
    <submittedName>
        <fullName evidence="2">Uncharacterized protein</fullName>
    </submittedName>
</protein>
<organism evidence="2 3">
    <name type="scientific">Trabulsiella odontotermitis</name>
    <dbReference type="NCBI Taxonomy" id="379893"/>
    <lineage>
        <taxon>Bacteria</taxon>
        <taxon>Pseudomonadati</taxon>
        <taxon>Pseudomonadota</taxon>
        <taxon>Gammaproteobacteria</taxon>
        <taxon>Enterobacterales</taxon>
        <taxon>Enterobacteriaceae</taxon>
        <taxon>Trabulsiella</taxon>
    </lineage>
</organism>
<feature type="transmembrane region" description="Helical" evidence="1">
    <location>
        <begin position="40"/>
        <end position="63"/>
    </location>
</feature>
<proteinExistence type="predicted"/>
<feature type="transmembrane region" description="Helical" evidence="1">
    <location>
        <begin position="12"/>
        <end position="34"/>
    </location>
</feature>
<keyword evidence="1" id="KW-0812">Transmembrane</keyword>
<dbReference type="PATRIC" id="fig|379893.4.peg.363"/>
<reference evidence="2 3" key="1">
    <citation type="journal article" date="2015" name="Appl. Environ. Microbiol.">
        <title>The Enterobacterium Trabulsiella odontotermitis Presents Novel Adaptations Related to Its Association with Fungus-Growing Termites.</title>
        <authorList>
            <person name="Sapountzis P."/>
            <person name="Gruntjes T."/>
            <person name="Otani S."/>
            <person name="Estevez J."/>
            <person name="da Costa R.R."/>
            <person name="Plunkett G.3rd."/>
            <person name="Perna N.T."/>
            <person name="Poulsen M."/>
        </authorList>
    </citation>
    <scope>NUCLEOTIDE SEQUENCE [LARGE SCALE GENOMIC DNA]</scope>
    <source>
        <strain evidence="2 3">12</strain>
    </source>
</reference>
<dbReference type="Proteomes" id="UP000037393">
    <property type="component" value="Unassembled WGS sequence"/>
</dbReference>
<dbReference type="EMBL" id="JNGI01000128">
    <property type="protein sequence ID" value="KNC91323.1"/>
    <property type="molecule type" value="Genomic_DNA"/>
</dbReference>
<dbReference type="OrthoDB" id="6609894at2"/>
<evidence type="ECO:0000313" key="3">
    <source>
        <dbReference type="Proteomes" id="UP000037393"/>
    </source>
</evidence>
<feature type="transmembrane region" description="Helical" evidence="1">
    <location>
        <begin position="98"/>
        <end position="117"/>
    </location>
</feature>
<dbReference type="RefSeq" id="WP_049857534.1">
    <property type="nucleotide sequence ID" value="NZ_JNGI01000128.1"/>
</dbReference>
<gene>
    <name evidence="2" type="ORF">GM31_01780</name>
</gene>
<keyword evidence="1" id="KW-1133">Transmembrane helix</keyword>
<accession>A0A0L0GSB2</accession>
<sequence>MNILNNIIRYLVEIFNVAISTFIISLCLIFLFMFDTWQEKIIAIVMTFCIVYVFTLCFSKILAKRISVFSDVFELLSGPLLIVGSISCLSMPDLRPAKVVGMFVRIVIILFLSSVVGKTKK</sequence>
<name>A0A0L0GSB2_9ENTR</name>
<dbReference type="AlphaFoldDB" id="A0A0L0GSB2"/>
<keyword evidence="3" id="KW-1185">Reference proteome</keyword>
<evidence type="ECO:0000313" key="2">
    <source>
        <dbReference type="EMBL" id="KNC91323.1"/>
    </source>
</evidence>
<feature type="transmembrane region" description="Helical" evidence="1">
    <location>
        <begin position="75"/>
        <end position="92"/>
    </location>
</feature>